<dbReference type="EMBL" id="JAFEUZ010000035">
    <property type="protein sequence ID" value="KAG5466868.1"/>
    <property type="molecule type" value="Genomic_DNA"/>
</dbReference>
<feature type="region of interest" description="Disordered" evidence="5">
    <location>
        <begin position="499"/>
        <end position="525"/>
    </location>
</feature>
<feature type="compositionally biased region" description="Basic and acidic residues" evidence="5">
    <location>
        <begin position="132"/>
        <end position="150"/>
    </location>
</feature>
<name>A0A836KIH5_9TRYP</name>
<dbReference type="PROSITE" id="PS50011">
    <property type="entry name" value="PROTEIN_KINASE_DOM"/>
    <property type="match status" value="1"/>
</dbReference>
<reference evidence="8" key="2">
    <citation type="journal article" date="2021" name="Sci. Data">
        <title>Chromosome-scale genome sequencing, assembly and annotation of six genomes from subfamily Leishmaniinae.</title>
        <authorList>
            <person name="Almutairi H."/>
            <person name="Urbaniak M.D."/>
            <person name="Bates M.D."/>
            <person name="Jariyapan N."/>
            <person name="Kwakye-Nuako G."/>
            <person name="Thomaz Soccol V."/>
            <person name="Al-Salem W.S."/>
            <person name="Dillon R.J."/>
            <person name="Bates P.A."/>
            <person name="Gatherer D."/>
        </authorList>
    </citation>
    <scope>NUCLEOTIDE SEQUENCE [LARGE SCALE GENOMIC DNA]</scope>
</reference>
<evidence type="ECO:0000313" key="7">
    <source>
        <dbReference type="EMBL" id="KAG5466868.1"/>
    </source>
</evidence>
<proteinExistence type="predicted"/>
<dbReference type="Proteomes" id="UP000673552">
    <property type="component" value="Unassembled WGS sequence"/>
</dbReference>
<dbReference type="AlphaFoldDB" id="A0A836KIH5"/>
<evidence type="ECO:0000313" key="8">
    <source>
        <dbReference type="Proteomes" id="UP000673552"/>
    </source>
</evidence>
<dbReference type="InterPro" id="IPR011009">
    <property type="entry name" value="Kinase-like_dom_sf"/>
</dbReference>
<protein>
    <recommendedName>
        <fullName evidence="6">Protein kinase domain-containing protein</fullName>
    </recommendedName>
</protein>
<dbReference type="GO" id="GO:0004674">
    <property type="term" value="F:protein serine/threonine kinase activity"/>
    <property type="evidence" value="ECO:0007669"/>
    <property type="project" value="TreeGrafter"/>
</dbReference>
<reference evidence="8" key="1">
    <citation type="journal article" date="2021" name="Microbiol. Resour. Announc.">
        <title>LGAAP: Leishmaniinae Genome Assembly and Annotation Pipeline.</title>
        <authorList>
            <person name="Almutairi H."/>
            <person name="Urbaniak M.D."/>
            <person name="Bates M.D."/>
            <person name="Jariyapan N."/>
            <person name="Kwakye-Nuako G."/>
            <person name="Thomaz-Soccol V."/>
            <person name="Al-Salem W.S."/>
            <person name="Dillon R.J."/>
            <person name="Bates P.A."/>
            <person name="Gatherer D."/>
        </authorList>
    </citation>
    <scope>NUCLEOTIDE SEQUENCE [LARGE SCALE GENOMIC DNA]</scope>
</reference>
<dbReference type="OrthoDB" id="273251at2759"/>
<feature type="region of interest" description="Disordered" evidence="5">
    <location>
        <begin position="122"/>
        <end position="164"/>
    </location>
</feature>
<keyword evidence="8" id="KW-1185">Reference proteome</keyword>
<dbReference type="PANTHER" id="PTHR43671:SF35">
    <property type="entry name" value="KINASE A, PUTATIVE-RELATED"/>
    <property type="match status" value="1"/>
</dbReference>
<evidence type="ECO:0000256" key="5">
    <source>
        <dbReference type="SAM" id="MobiDB-lite"/>
    </source>
</evidence>
<evidence type="ECO:0000256" key="4">
    <source>
        <dbReference type="ARBA" id="ARBA00022840"/>
    </source>
</evidence>
<dbReference type="Gene3D" id="1.10.510.10">
    <property type="entry name" value="Transferase(Phosphotransferase) domain 1"/>
    <property type="match status" value="1"/>
</dbReference>
<keyword evidence="4" id="KW-0067">ATP-binding</keyword>
<accession>A0A836KIH5</accession>
<keyword evidence="2" id="KW-0547">Nucleotide-binding</keyword>
<comment type="caution">
    <text evidence="7">The sequence shown here is derived from an EMBL/GenBank/DDBJ whole genome shotgun (WGS) entry which is preliminary data.</text>
</comment>
<keyword evidence="3" id="KW-0418">Kinase</keyword>
<dbReference type="InterPro" id="IPR000719">
    <property type="entry name" value="Prot_kinase_dom"/>
</dbReference>
<feature type="domain" description="Protein kinase" evidence="6">
    <location>
        <begin position="15"/>
        <end position="414"/>
    </location>
</feature>
<organism evidence="7 8">
    <name type="scientific">Leishmania martiniquensis</name>
    <dbReference type="NCBI Taxonomy" id="1580590"/>
    <lineage>
        <taxon>Eukaryota</taxon>
        <taxon>Discoba</taxon>
        <taxon>Euglenozoa</taxon>
        <taxon>Kinetoplastea</taxon>
        <taxon>Metakinetoplastina</taxon>
        <taxon>Trypanosomatida</taxon>
        <taxon>Trypanosomatidae</taxon>
        <taxon>Leishmaniinae</taxon>
        <taxon>Leishmania</taxon>
    </lineage>
</organism>
<evidence type="ECO:0000256" key="1">
    <source>
        <dbReference type="ARBA" id="ARBA00022679"/>
    </source>
</evidence>
<dbReference type="PANTHER" id="PTHR43671">
    <property type="entry name" value="SERINE/THREONINE-PROTEIN KINASE NEK"/>
    <property type="match status" value="1"/>
</dbReference>
<sequence length="735" mass="79354">MNATLVDTQGRAYRLKAAEGAERGSYGALFSRASTYRAQRLLPQRTEGISRPAKGKTSKSCAESWERDVLVTYIPLTTSLQESASTSEAVSLQLVLQNVRLRRQVDHPYLRTLMDAFYTDQTLSSPRPASDGADHVGVEKRADASPETEKCRKRKGATPGSGGTQLVTDTAALTGISSPTITALVVVEDYTEGCSLSDYATAVAKRLLFQGHSKMLQNMAVISYQLAQVLLHLHAVGHVVCRDIPLDSVRLDINKGCVRFRLPLSAAAMLDMAEGSAGSCQATVLTLPHLMPEDDSPSGVAGEGRKVVCAPEVSNMSCWGESPAAPGGALPLSADVWALGLLMLQLGSLNHVDFSAATSAAERLAVIRSHLHHLAALLPPEAGEDMVRLISDCLALSPARRPTLQALLQSRAFAKYHFSTAAQRNDAAIHLAEAVRAVYQKEPSPPSMEPTAQLSRKRDAAGICLPNMTVEGFLMSLSLEDLSWETPQCFRDTFVPVVEPPAQTRNPSAPPSDSASPKLTTGGTTPVFEGPPPSLAIATKQALQDVALLHDQYRALDAAATPISSPTTSSAHQSVWAAWRERVRHTRQLPHDVTSTKTTMEELAEHFAKLEHAEPRLCFRFIELLMEGLENCPSDVTAVTDSVVLAEALQHTSATDTAGASDAPLVRDDSSVDEMIPHVAPMQKVTVFNVAETVRVMPSMPAHMISSDRAANTSAVLYNSWLRKQQKKHLKMAEY</sequence>
<evidence type="ECO:0000256" key="2">
    <source>
        <dbReference type="ARBA" id="ARBA00022741"/>
    </source>
</evidence>
<dbReference type="RefSeq" id="XP_067174776.1">
    <property type="nucleotide sequence ID" value="XM_067318671.1"/>
</dbReference>
<dbReference type="SUPFAM" id="SSF56112">
    <property type="entry name" value="Protein kinase-like (PK-like)"/>
    <property type="match status" value="1"/>
</dbReference>
<keyword evidence="1" id="KW-0808">Transferase</keyword>
<evidence type="ECO:0000256" key="3">
    <source>
        <dbReference type="ARBA" id="ARBA00022777"/>
    </source>
</evidence>
<dbReference type="GeneID" id="92511183"/>
<dbReference type="KEGG" id="lmat:92511183"/>
<evidence type="ECO:0000259" key="6">
    <source>
        <dbReference type="PROSITE" id="PS50011"/>
    </source>
</evidence>
<dbReference type="InterPro" id="IPR050660">
    <property type="entry name" value="NEK_Ser/Thr_kinase"/>
</dbReference>
<dbReference type="GO" id="GO:0005524">
    <property type="term" value="F:ATP binding"/>
    <property type="evidence" value="ECO:0007669"/>
    <property type="project" value="UniProtKB-KW"/>
</dbReference>
<gene>
    <name evidence="7" type="ORF">LSCM1_01045</name>
</gene>